<dbReference type="InterPro" id="IPR052711">
    <property type="entry name" value="Zinc_ADH-like"/>
</dbReference>
<evidence type="ECO:0000313" key="4">
    <source>
        <dbReference type="Proteomes" id="UP000012174"/>
    </source>
</evidence>
<dbReference type="KEGG" id="ela:UCREL1_2846"/>
<dbReference type="Pfam" id="PF00107">
    <property type="entry name" value="ADH_zinc_N"/>
    <property type="match status" value="1"/>
</dbReference>
<dbReference type="CDD" id="cd05188">
    <property type="entry name" value="MDR"/>
    <property type="match status" value="1"/>
</dbReference>
<dbReference type="SUPFAM" id="SSF51735">
    <property type="entry name" value="NAD(P)-binding Rossmann-fold domains"/>
    <property type="match status" value="1"/>
</dbReference>
<dbReference type="PANTHER" id="PTHR45033">
    <property type="match status" value="1"/>
</dbReference>
<dbReference type="eggNOG" id="KOG1198">
    <property type="taxonomic scope" value="Eukaryota"/>
</dbReference>
<feature type="compositionally biased region" description="Basic and acidic residues" evidence="1">
    <location>
        <begin position="424"/>
        <end position="433"/>
    </location>
</feature>
<feature type="compositionally biased region" description="Acidic residues" evidence="1">
    <location>
        <begin position="414"/>
        <end position="423"/>
    </location>
</feature>
<evidence type="ECO:0000313" key="3">
    <source>
        <dbReference type="EMBL" id="EMR70124.1"/>
    </source>
</evidence>
<dbReference type="STRING" id="1287681.M7SUB0"/>
<dbReference type="InterPro" id="IPR013149">
    <property type="entry name" value="ADH-like_C"/>
</dbReference>
<dbReference type="PANTHER" id="PTHR45033:SF3">
    <property type="entry name" value="DEHYDROGENASE, PUTATIVE (AFU_ORTHOLOGUE AFUA_2G13270)-RELATED"/>
    <property type="match status" value="1"/>
</dbReference>
<accession>M7SUB0</accession>
<proteinExistence type="predicted"/>
<dbReference type="InterPro" id="IPR011032">
    <property type="entry name" value="GroES-like_sf"/>
</dbReference>
<dbReference type="Proteomes" id="UP000012174">
    <property type="component" value="Unassembled WGS sequence"/>
</dbReference>
<evidence type="ECO:0000259" key="2">
    <source>
        <dbReference type="SMART" id="SM00829"/>
    </source>
</evidence>
<dbReference type="Gene3D" id="3.90.180.10">
    <property type="entry name" value="Medium-chain alcohol dehydrogenases, catalytic domain"/>
    <property type="match status" value="1"/>
</dbReference>
<dbReference type="Pfam" id="PF08240">
    <property type="entry name" value="ADH_N"/>
    <property type="match status" value="1"/>
</dbReference>
<dbReference type="Gene3D" id="3.40.50.720">
    <property type="entry name" value="NAD(P)-binding Rossmann-like Domain"/>
    <property type="match status" value="1"/>
</dbReference>
<dbReference type="InterPro" id="IPR013154">
    <property type="entry name" value="ADH-like_N"/>
</dbReference>
<dbReference type="SMART" id="SM00829">
    <property type="entry name" value="PKS_ER"/>
    <property type="match status" value="1"/>
</dbReference>
<gene>
    <name evidence="3" type="ORF">UCREL1_2846</name>
</gene>
<dbReference type="FunFam" id="3.40.50.720:FF:000481">
    <property type="entry name" value="Alcohol dehydrogenase, variant"/>
    <property type="match status" value="1"/>
</dbReference>
<dbReference type="OrthoDB" id="449487at2759"/>
<dbReference type="SUPFAM" id="SSF50129">
    <property type="entry name" value="GroES-like"/>
    <property type="match status" value="1"/>
</dbReference>
<protein>
    <submittedName>
        <fullName evidence="3">Putative zinc-binding dehydrogenase protein</fullName>
    </submittedName>
</protein>
<sequence length="433" mass="45731">MPRNKGVLRGDIYDKPPNPKMSRTLTIKKIDGKPGEVYYPLELKETPDRPMPGPGEVLVRIRAAALNHRDHFIRQHLYPAIGFGAPLLADGVGVIEALGSSSSSPPPSTLSLLGKRVLLTPFRGWAADPLGPEDDRRFAVAGGTRLYPDVGYAQDWIAVPAAEVEVCPAHLSDAEAAALPLVGLTAWRAVVTKSGLGLSFKKGEEAATTSGRGKNVLVTGIGGGVAIAALQFLVAFGCNVWVTSSSEAKIKRAVETLGAKGGVSYRDGDNDAANNNGGKPVPWDKKLAALLPRDRPLLDAVIDGAGGDVVAKTALRLLRPGGVVVSYGMTVGPRMDWLMGAVLRNVELRGTTMGSRAEFADMVAFVAERGVAPVVSRVARGLGNLEAIEDLFKEIRDGSQFGKLVIEISSGSAEDGDGDEDEDEKNKKADAKL</sequence>
<dbReference type="OMA" id="LNHHDLW"/>
<feature type="region of interest" description="Disordered" evidence="1">
    <location>
        <begin position="411"/>
        <end position="433"/>
    </location>
</feature>
<dbReference type="InterPro" id="IPR036291">
    <property type="entry name" value="NAD(P)-bd_dom_sf"/>
</dbReference>
<feature type="domain" description="Enoyl reductase (ER)" evidence="2">
    <location>
        <begin position="32"/>
        <end position="406"/>
    </location>
</feature>
<evidence type="ECO:0000256" key="1">
    <source>
        <dbReference type="SAM" id="MobiDB-lite"/>
    </source>
</evidence>
<organism evidence="3 4">
    <name type="scientific">Eutypa lata (strain UCR-EL1)</name>
    <name type="common">Grapevine dieback disease fungus</name>
    <name type="synonym">Eutypa armeniacae</name>
    <dbReference type="NCBI Taxonomy" id="1287681"/>
    <lineage>
        <taxon>Eukaryota</taxon>
        <taxon>Fungi</taxon>
        <taxon>Dikarya</taxon>
        <taxon>Ascomycota</taxon>
        <taxon>Pezizomycotina</taxon>
        <taxon>Sordariomycetes</taxon>
        <taxon>Xylariomycetidae</taxon>
        <taxon>Xylariales</taxon>
        <taxon>Diatrypaceae</taxon>
        <taxon>Eutypa</taxon>
    </lineage>
</organism>
<feature type="region of interest" description="Disordered" evidence="1">
    <location>
        <begin position="1"/>
        <end position="21"/>
    </location>
</feature>
<dbReference type="AlphaFoldDB" id="M7SUB0"/>
<dbReference type="HOGENOM" id="CLU_026673_3_4_1"/>
<name>M7SUB0_EUTLA</name>
<dbReference type="GO" id="GO:0016491">
    <property type="term" value="F:oxidoreductase activity"/>
    <property type="evidence" value="ECO:0007669"/>
    <property type="project" value="InterPro"/>
</dbReference>
<dbReference type="EMBL" id="KB705949">
    <property type="protein sequence ID" value="EMR70124.1"/>
    <property type="molecule type" value="Genomic_DNA"/>
</dbReference>
<dbReference type="InterPro" id="IPR020843">
    <property type="entry name" value="ER"/>
</dbReference>
<keyword evidence="4" id="KW-1185">Reference proteome</keyword>
<reference evidence="4" key="1">
    <citation type="journal article" date="2013" name="Genome Announc.">
        <title>Draft genome sequence of the grapevine dieback fungus Eutypa lata UCR-EL1.</title>
        <authorList>
            <person name="Blanco-Ulate B."/>
            <person name="Rolshausen P.E."/>
            <person name="Cantu D."/>
        </authorList>
    </citation>
    <scope>NUCLEOTIDE SEQUENCE [LARGE SCALE GENOMIC DNA]</scope>
    <source>
        <strain evidence="4">UCR-EL1</strain>
    </source>
</reference>